<dbReference type="Pfam" id="PF03966">
    <property type="entry name" value="Trm112p"/>
    <property type="match status" value="1"/>
</dbReference>
<accession>A0ABN0ZZH3</accession>
<keyword evidence="3" id="KW-1185">Reference proteome</keyword>
<dbReference type="PANTHER" id="PTHR33505:SF4">
    <property type="entry name" value="PROTEIN PREY, MITOCHONDRIAL"/>
    <property type="match status" value="1"/>
</dbReference>
<comment type="caution">
    <text evidence="2">The sequence shown here is derived from an EMBL/GenBank/DDBJ whole genome shotgun (WGS) entry which is preliminary data.</text>
</comment>
<dbReference type="SUPFAM" id="SSF158997">
    <property type="entry name" value="Trm112p-like"/>
    <property type="match status" value="1"/>
</dbReference>
<evidence type="ECO:0000256" key="1">
    <source>
        <dbReference type="HAMAP-Rule" id="MF_01187"/>
    </source>
</evidence>
<gene>
    <name evidence="2" type="ORF">GCM10009096_00410</name>
</gene>
<dbReference type="RefSeq" id="WP_229954395.1">
    <property type="nucleotide sequence ID" value="NZ_BAAAEM010000002.1"/>
</dbReference>
<dbReference type="InterPro" id="IPR005651">
    <property type="entry name" value="Trm112-like"/>
</dbReference>
<name>A0ABN0ZZH3_9SPHN</name>
<dbReference type="EMBL" id="BAAAEM010000002">
    <property type="protein sequence ID" value="GAA0463860.1"/>
    <property type="molecule type" value="Genomic_DNA"/>
</dbReference>
<dbReference type="HAMAP" id="MF_01187">
    <property type="entry name" value="UPF0434"/>
    <property type="match status" value="1"/>
</dbReference>
<dbReference type="Proteomes" id="UP001500713">
    <property type="component" value="Unassembled WGS sequence"/>
</dbReference>
<dbReference type="Gene3D" id="2.20.25.10">
    <property type="match status" value="1"/>
</dbReference>
<proteinExistence type="inferred from homology"/>
<protein>
    <recommendedName>
        <fullName evidence="1">UPF0434 protein GCM10009096_00410</fullName>
    </recommendedName>
</protein>
<comment type="similarity">
    <text evidence="1">Belongs to the UPF0434 family.</text>
</comment>
<organism evidence="2 3">
    <name type="scientific">Parasphingorhabdus litoris</name>
    <dbReference type="NCBI Taxonomy" id="394733"/>
    <lineage>
        <taxon>Bacteria</taxon>
        <taxon>Pseudomonadati</taxon>
        <taxon>Pseudomonadota</taxon>
        <taxon>Alphaproteobacteria</taxon>
        <taxon>Sphingomonadales</taxon>
        <taxon>Sphingomonadaceae</taxon>
        <taxon>Parasphingorhabdus</taxon>
    </lineage>
</organism>
<sequence>MSEIPAGTFDTNLLEILVCPMTRTALVYDEAAQELVSEAAGVAYPIKRGVPVMLIEEARKL</sequence>
<evidence type="ECO:0000313" key="2">
    <source>
        <dbReference type="EMBL" id="GAA0463860.1"/>
    </source>
</evidence>
<reference evidence="2 3" key="1">
    <citation type="journal article" date="2019" name="Int. J. Syst. Evol. Microbiol.">
        <title>The Global Catalogue of Microorganisms (GCM) 10K type strain sequencing project: providing services to taxonomists for standard genome sequencing and annotation.</title>
        <authorList>
            <consortium name="The Broad Institute Genomics Platform"/>
            <consortium name="The Broad Institute Genome Sequencing Center for Infectious Disease"/>
            <person name="Wu L."/>
            <person name="Ma J."/>
        </authorList>
    </citation>
    <scope>NUCLEOTIDE SEQUENCE [LARGE SCALE GENOMIC DNA]</scope>
    <source>
        <strain evidence="2 3">JCM 14162</strain>
    </source>
</reference>
<evidence type="ECO:0000313" key="3">
    <source>
        <dbReference type="Proteomes" id="UP001500713"/>
    </source>
</evidence>
<dbReference type="PANTHER" id="PTHR33505">
    <property type="entry name" value="ZGC:162634"/>
    <property type="match status" value="1"/>
</dbReference>